<sequence>MGEDLKKANTHNGRVPEVLEAKKHDQPKAAVLHQNVSIRERESYSLWAHYTEECEECLMITGFRPESIHVGVRVRV</sequence>
<feature type="region of interest" description="Disordered" evidence="1">
    <location>
        <begin position="1"/>
        <end position="23"/>
    </location>
</feature>
<gene>
    <name evidence="2" type="ORF">DPX16_16168</name>
</gene>
<protein>
    <submittedName>
        <fullName evidence="2">Uncharacterized protein</fullName>
    </submittedName>
</protein>
<accession>A0A3N0YH60</accession>
<reference evidence="2 3" key="1">
    <citation type="submission" date="2018-10" db="EMBL/GenBank/DDBJ databases">
        <title>Genome assembly for a Yunnan-Guizhou Plateau 3E fish, Anabarilius grahami (Regan), and its evolutionary and genetic applications.</title>
        <authorList>
            <person name="Jiang W."/>
        </authorList>
    </citation>
    <scope>NUCLEOTIDE SEQUENCE [LARGE SCALE GENOMIC DNA]</scope>
    <source>
        <strain evidence="2">AG-KIZ</strain>
        <tissue evidence="2">Muscle</tissue>
    </source>
</reference>
<proteinExistence type="predicted"/>
<dbReference type="EMBL" id="RJVU01042553">
    <property type="protein sequence ID" value="ROL45493.1"/>
    <property type="molecule type" value="Genomic_DNA"/>
</dbReference>
<dbReference type="Proteomes" id="UP000281406">
    <property type="component" value="Unassembled WGS sequence"/>
</dbReference>
<comment type="caution">
    <text evidence="2">The sequence shown here is derived from an EMBL/GenBank/DDBJ whole genome shotgun (WGS) entry which is preliminary data.</text>
</comment>
<dbReference type="AlphaFoldDB" id="A0A3N0YH60"/>
<name>A0A3N0YH60_ANAGA</name>
<keyword evidence="3" id="KW-1185">Reference proteome</keyword>
<evidence type="ECO:0000313" key="2">
    <source>
        <dbReference type="EMBL" id="ROL45493.1"/>
    </source>
</evidence>
<evidence type="ECO:0000256" key="1">
    <source>
        <dbReference type="SAM" id="MobiDB-lite"/>
    </source>
</evidence>
<evidence type="ECO:0000313" key="3">
    <source>
        <dbReference type="Proteomes" id="UP000281406"/>
    </source>
</evidence>
<organism evidence="2 3">
    <name type="scientific">Anabarilius grahami</name>
    <name type="common">Kanglang fish</name>
    <name type="synonym">Barilius grahami</name>
    <dbReference type="NCBI Taxonomy" id="495550"/>
    <lineage>
        <taxon>Eukaryota</taxon>
        <taxon>Metazoa</taxon>
        <taxon>Chordata</taxon>
        <taxon>Craniata</taxon>
        <taxon>Vertebrata</taxon>
        <taxon>Euteleostomi</taxon>
        <taxon>Actinopterygii</taxon>
        <taxon>Neopterygii</taxon>
        <taxon>Teleostei</taxon>
        <taxon>Ostariophysi</taxon>
        <taxon>Cypriniformes</taxon>
        <taxon>Xenocyprididae</taxon>
        <taxon>Xenocypridinae</taxon>
        <taxon>Xenocypridinae incertae sedis</taxon>
        <taxon>Anabarilius</taxon>
    </lineage>
</organism>